<comment type="caution">
    <text evidence="11">The sequence shown here is derived from an EMBL/GenBank/DDBJ whole genome shotgun (WGS) entry which is preliminary data.</text>
</comment>
<dbReference type="PANTHER" id="PTHR24243:SF230">
    <property type="entry name" value="G-PROTEIN COUPLED RECEPTORS FAMILY 1 PROFILE DOMAIN-CONTAINING PROTEIN"/>
    <property type="match status" value="1"/>
</dbReference>
<keyword evidence="6" id="KW-0675">Receptor</keyword>
<accession>A0AAE0YCQ7</accession>
<dbReference type="Pfam" id="PF00001">
    <property type="entry name" value="7tm_1"/>
    <property type="match status" value="1"/>
</dbReference>
<evidence type="ECO:0000259" key="10">
    <source>
        <dbReference type="PROSITE" id="PS50262"/>
    </source>
</evidence>
<sequence>MCTRRRATITCLCVFVASVFLYIATPFAAEVRYTQDSQYGECSQKPEFAKFMQVFTYVDSLLTVLVPLIAISCMLIGLVLSIVHATRWKKRMGSLPLVMRAPTPPPRYKKSQVPSSTNMTSPENSTTASAPLPYDAVGNGSTHAHTEDTSSISYGCRYHHGNKRSHFGKFHKKGAIVAHSNNDGRSTCSSTAKRCAHRPKNAQVRVTRMLFALSVSYVVMNAPIHVTRLYYLIRAANVLGGSGQDADCQLTYSEGLINLTLQFITYVHSAGKFWIFLLFSKNFTKSLTRLLKETPPLKRFCL</sequence>
<keyword evidence="4" id="KW-0297">G-protein coupled receptor</keyword>
<feature type="region of interest" description="Disordered" evidence="8">
    <location>
        <begin position="100"/>
        <end position="145"/>
    </location>
</feature>
<dbReference type="PROSITE" id="PS50262">
    <property type="entry name" value="G_PROTEIN_RECEP_F1_2"/>
    <property type="match status" value="1"/>
</dbReference>
<evidence type="ECO:0000256" key="2">
    <source>
        <dbReference type="ARBA" id="ARBA00022692"/>
    </source>
</evidence>
<feature type="domain" description="G-protein coupled receptors family 1 profile" evidence="10">
    <location>
        <begin position="1"/>
        <end position="276"/>
    </location>
</feature>
<feature type="transmembrane region" description="Helical" evidence="9">
    <location>
        <begin position="61"/>
        <end position="83"/>
    </location>
</feature>
<reference evidence="11" key="1">
    <citation type="journal article" date="2023" name="G3 (Bethesda)">
        <title>A reference genome for the long-term kleptoplast-retaining sea slug Elysia crispata morphotype clarki.</title>
        <authorList>
            <person name="Eastman K.E."/>
            <person name="Pendleton A.L."/>
            <person name="Shaikh M.A."/>
            <person name="Suttiyut T."/>
            <person name="Ogas R."/>
            <person name="Tomko P."/>
            <person name="Gavelis G."/>
            <person name="Widhalm J.R."/>
            <person name="Wisecaver J.H."/>
        </authorList>
    </citation>
    <scope>NUCLEOTIDE SEQUENCE</scope>
    <source>
        <strain evidence="11">ECLA1</strain>
    </source>
</reference>
<keyword evidence="5 9" id="KW-0472">Membrane</keyword>
<keyword evidence="12" id="KW-1185">Reference proteome</keyword>
<keyword evidence="7" id="KW-0807">Transducer</keyword>
<dbReference type="Proteomes" id="UP001283361">
    <property type="component" value="Unassembled WGS sequence"/>
</dbReference>
<dbReference type="InterPro" id="IPR017452">
    <property type="entry name" value="GPCR_Rhodpsn_7TM"/>
</dbReference>
<gene>
    <name evidence="11" type="ORF">RRG08_021356</name>
</gene>
<organism evidence="11 12">
    <name type="scientific">Elysia crispata</name>
    <name type="common">lettuce slug</name>
    <dbReference type="NCBI Taxonomy" id="231223"/>
    <lineage>
        <taxon>Eukaryota</taxon>
        <taxon>Metazoa</taxon>
        <taxon>Spiralia</taxon>
        <taxon>Lophotrochozoa</taxon>
        <taxon>Mollusca</taxon>
        <taxon>Gastropoda</taxon>
        <taxon>Heterobranchia</taxon>
        <taxon>Euthyneura</taxon>
        <taxon>Panpulmonata</taxon>
        <taxon>Sacoglossa</taxon>
        <taxon>Placobranchoidea</taxon>
        <taxon>Plakobranchidae</taxon>
        <taxon>Elysia</taxon>
    </lineage>
</organism>
<feature type="transmembrane region" description="Helical" evidence="9">
    <location>
        <begin position="259"/>
        <end position="279"/>
    </location>
</feature>
<proteinExistence type="predicted"/>
<keyword evidence="2 9" id="KW-0812">Transmembrane</keyword>
<dbReference type="EMBL" id="JAWDGP010006489">
    <property type="protein sequence ID" value="KAK3740070.1"/>
    <property type="molecule type" value="Genomic_DNA"/>
</dbReference>
<evidence type="ECO:0000256" key="1">
    <source>
        <dbReference type="ARBA" id="ARBA00004141"/>
    </source>
</evidence>
<name>A0AAE0YCQ7_9GAST</name>
<evidence type="ECO:0000313" key="12">
    <source>
        <dbReference type="Proteomes" id="UP001283361"/>
    </source>
</evidence>
<evidence type="ECO:0000256" key="4">
    <source>
        <dbReference type="ARBA" id="ARBA00023040"/>
    </source>
</evidence>
<evidence type="ECO:0000256" key="5">
    <source>
        <dbReference type="ARBA" id="ARBA00023136"/>
    </source>
</evidence>
<dbReference type="PANTHER" id="PTHR24243">
    <property type="entry name" value="G-PROTEIN COUPLED RECEPTOR"/>
    <property type="match status" value="1"/>
</dbReference>
<evidence type="ECO:0000256" key="9">
    <source>
        <dbReference type="SAM" id="Phobius"/>
    </source>
</evidence>
<dbReference type="SUPFAM" id="SSF81321">
    <property type="entry name" value="Family A G protein-coupled receptor-like"/>
    <property type="match status" value="1"/>
</dbReference>
<dbReference type="GO" id="GO:0005886">
    <property type="term" value="C:plasma membrane"/>
    <property type="evidence" value="ECO:0007669"/>
    <property type="project" value="TreeGrafter"/>
</dbReference>
<comment type="subcellular location">
    <subcellularLocation>
        <location evidence="1">Membrane</location>
        <topology evidence="1">Multi-pass membrane protein</topology>
    </subcellularLocation>
</comment>
<feature type="transmembrane region" description="Helical" evidence="9">
    <location>
        <begin position="210"/>
        <end position="233"/>
    </location>
</feature>
<evidence type="ECO:0000256" key="6">
    <source>
        <dbReference type="ARBA" id="ARBA00023170"/>
    </source>
</evidence>
<dbReference type="Gene3D" id="1.20.1070.10">
    <property type="entry name" value="Rhodopsin 7-helix transmembrane proteins"/>
    <property type="match status" value="1"/>
</dbReference>
<evidence type="ECO:0000256" key="7">
    <source>
        <dbReference type="ARBA" id="ARBA00023224"/>
    </source>
</evidence>
<dbReference type="InterPro" id="IPR000276">
    <property type="entry name" value="GPCR_Rhodpsn"/>
</dbReference>
<dbReference type="AlphaFoldDB" id="A0AAE0YCQ7"/>
<evidence type="ECO:0000256" key="3">
    <source>
        <dbReference type="ARBA" id="ARBA00022989"/>
    </source>
</evidence>
<protein>
    <recommendedName>
        <fullName evidence="10">G-protein coupled receptors family 1 profile domain-containing protein</fullName>
    </recommendedName>
</protein>
<feature type="compositionally biased region" description="Polar residues" evidence="8">
    <location>
        <begin position="112"/>
        <end position="129"/>
    </location>
</feature>
<feature type="transmembrane region" description="Helical" evidence="9">
    <location>
        <begin position="7"/>
        <end position="29"/>
    </location>
</feature>
<keyword evidence="3 9" id="KW-1133">Transmembrane helix</keyword>
<evidence type="ECO:0000256" key="8">
    <source>
        <dbReference type="SAM" id="MobiDB-lite"/>
    </source>
</evidence>
<dbReference type="GO" id="GO:0004930">
    <property type="term" value="F:G protein-coupled receptor activity"/>
    <property type="evidence" value="ECO:0007669"/>
    <property type="project" value="UniProtKB-KW"/>
</dbReference>
<evidence type="ECO:0000313" key="11">
    <source>
        <dbReference type="EMBL" id="KAK3740070.1"/>
    </source>
</evidence>